<dbReference type="NCBIfam" id="TIGR00268">
    <property type="entry name" value="ATP-dependent sacrificial sulfur transferase LarE"/>
    <property type="match status" value="1"/>
</dbReference>
<dbReference type="InterPro" id="IPR005232">
    <property type="entry name" value="LarE"/>
</dbReference>
<evidence type="ECO:0000313" key="4">
    <source>
        <dbReference type="Proteomes" id="UP000323521"/>
    </source>
</evidence>
<organism evidence="3 4">
    <name type="scientific">Formimonas warabiya</name>
    <dbReference type="NCBI Taxonomy" id="1761012"/>
    <lineage>
        <taxon>Bacteria</taxon>
        <taxon>Bacillati</taxon>
        <taxon>Bacillota</taxon>
        <taxon>Clostridia</taxon>
        <taxon>Eubacteriales</taxon>
        <taxon>Peptococcaceae</taxon>
        <taxon>Candidatus Formimonas</taxon>
    </lineage>
</organism>
<dbReference type="RefSeq" id="WP_148138102.1">
    <property type="nucleotide sequence ID" value="NZ_CP017634.1"/>
</dbReference>
<evidence type="ECO:0000256" key="1">
    <source>
        <dbReference type="PIRSR" id="PIRSR006661-1"/>
    </source>
</evidence>
<dbReference type="CDD" id="cd01990">
    <property type="entry name" value="LarE-like"/>
    <property type="match status" value="1"/>
</dbReference>
<dbReference type="PANTHER" id="PTHR43169">
    <property type="entry name" value="EXSB FAMILY PROTEIN"/>
    <property type="match status" value="1"/>
</dbReference>
<sequence>MTAQEKLALLKSNLQSLGHVMIAFSGGVDSTFLLKAAHDVLGNAVTAVTARSATFPEREFHEATDFIQKLGIKHLVVLSEELEINGFSDNPPNRCYLCKKELFSKIRKIADEQKIEHIADGSNLDDLKDYRPGRQALQELGIISPLRDAGLTKEDIRILSREMDLPTWNKPAFACLSSRFPYGEKITKEKLAMVDQAEQYLIDLGFNLVRVRCHGTLARIEVAIEARSKFFSQELMDQVYQEFKKIGFIFVCLDLKGYRTGSMNATLPQ</sequence>
<evidence type="ECO:0000313" key="3">
    <source>
        <dbReference type="EMBL" id="ATW28957.1"/>
    </source>
</evidence>
<dbReference type="PIRSF" id="PIRSF006661">
    <property type="entry name" value="PP-lp_UCP006661"/>
    <property type="match status" value="1"/>
</dbReference>
<dbReference type="InterPro" id="IPR052188">
    <property type="entry name" value="Ni-pincer_cofactor_biosynth"/>
</dbReference>
<proteinExistence type="predicted"/>
<dbReference type="GO" id="GO:0016783">
    <property type="term" value="F:sulfurtransferase activity"/>
    <property type="evidence" value="ECO:0007669"/>
    <property type="project" value="InterPro"/>
</dbReference>
<dbReference type="OrthoDB" id="9776919at2"/>
<feature type="domain" description="NAD/GMP synthase" evidence="2">
    <location>
        <begin position="15"/>
        <end position="77"/>
    </location>
</feature>
<protein>
    <submittedName>
        <fullName evidence="3">TIGR00268 family protein</fullName>
    </submittedName>
</protein>
<keyword evidence="4" id="KW-1185">Reference proteome</keyword>
<name>A0A3G1L2R7_FORW1</name>
<dbReference type="InterPro" id="IPR014729">
    <property type="entry name" value="Rossmann-like_a/b/a_fold"/>
</dbReference>
<dbReference type="SUPFAM" id="SSF52402">
    <property type="entry name" value="Adenine nucleotide alpha hydrolases-like"/>
    <property type="match status" value="1"/>
</dbReference>
<dbReference type="Gene3D" id="3.40.50.620">
    <property type="entry name" value="HUPs"/>
    <property type="match status" value="1"/>
</dbReference>
<dbReference type="KEGG" id="fwa:DCMF_27540"/>
<reference evidence="3 4" key="1">
    <citation type="submission" date="2016-10" db="EMBL/GenBank/DDBJ databases">
        <title>Complete Genome Sequence of Peptococcaceae strain DCMF.</title>
        <authorList>
            <person name="Edwards R.J."/>
            <person name="Holland S.I."/>
            <person name="Deshpande N.P."/>
            <person name="Wong Y.K."/>
            <person name="Ertan H."/>
            <person name="Manefield M."/>
            <person name="Russell T.L."/>
            <person name="Lee M.J."/>
        </authorList>
    </citation>
    <scope>NUCLEOTIDE SEQUENCE [LARGE SCALE GENOMIC DNA]</scope>
    <source>
        <strain evidence="3 4">DCMF</strain>
    </source>
</reference>
<gene>
    <name evidence="3" type="ORF">DCMF_27540</name>
</gene>
<accession>A0A3G1L2R7</accession>
<evidence type="ECO:0000259" key="2">
    <source>
        <dbReference type="Pfam" id="PF02540"/>
    </source>
</evidence>
<dbReference type="AlphaFoldDB" id="A0A3G1L2R7"/>
<dbReference type="InterPro" id="IPR022310">
    <property type="entry name" value="NAD/GMP_synthase"/>
</dbReference>
<dbReference type="PANTHER" id="PTHR43169:SF2">
    <property type="entry name" value="NAD_GMP SYNTHASE DOMAIN-CONTAINING PROTEIN"/>
    <property type="match status" value="1"/>
</dbReference>
<dbReference type="Proteomes" id="UP000323521">
    <property type="component" value="Chromosome"/>
</dbReference>
<feature type="active site" description="Nucleophile and sulfur donor" evidence="1">
    <location>
        <position position="175"/>
    </location>
</feature>
<dbReference type="Pfam" id="PF02540">
    <property type="entry name" value="NAD_synthase"/>
    <property type="match status" value="1"/>
</dbReference>
<dbReference type="GO" id="GO:0006163">
    <property type="term" value="P:purine nucleotide metabolic process"/>
    <property type="evidence" value="ECO:0007669"/>
    <property type="project" value="UniProtKB-ARBA"/>
</dbReference>
<dbReference type="EMBL" id="CP017634">
    <property type="protein sequence ID" value="ATW28957.1"/>
    <property type="molecule type" value="Genomic_DNA"/>
</dbReference>